<dbReference type="RefSeq" id="WP_228416751.1">
    <property type="nucleotide sequence ID" value="NZ_CP081135.1"/>
</dbReference>
<reference evidence="11 12" key="1">
    <citation type="journal article" date="2023" name="Int. J. Syst. Evol. Microbiol.">
        <title>Terrisporobacter hibernicus sp. nov., isolated from bovine faeces in Northern Ireland.</title>
        <authorList>
            <person name="Mitchell M."/>
            <person name="Nguyen S.V."/>
            <person name="Connor M."/>
            <person name="Fairley D.J."/>
            <person name="Donoghue O."/>
            <person name="Marshall H."/>
            <person name="Koolman L."/>
            <person name="McMullan G."/>
            <person name="Schaffer K.E."/>
            <person name="McGrath J.W."/>
            <person name="Fanning S."/>
        </authorList>
    </citation>
    <scope>NUCLEOTIDE SEQUENCE [LARGE SCALE GENOMIC DNA]</scope>
    <source>
        <strain evidence="11 12">MCA3</strain>
    </source>
</reference>
<keyword evidence="7 9" id="KW-0472">Membrane</keyword>
<dbReference type="InterPro" id="IPR018461">
    <property type="entry name" value="Na/H_Antiport_NhaC-like_C"/>
</dbReference>
<dbReference type="PANTHER" id="PTHR33451">
    <property type="entry name" value="MALATE-2H(+)/NA(+)-LACTATE ANTIPORTER"/>
    <property type="match status" value="1"/>
</dbReference>
<keyword evidence="2" id="KW-0813">Transport</keyword>
<sequence length="479" mass="51124">MKKSEGRKATLVEALIPIIFLVCFLFITIFKLGGTPHIPLIITAIVAGLIATLRLKYPWKYIEESMFETIKMAMQAILITLLIGILIGTWIISGVVPCMVYWGLKMISPQIFLVATLITCSIISLSTGSSWSTMGTVGVALLGIGQSLGMPAGLVAGAIISGAYFGDKLSPLSETTNLAPAMAGTDLFTHIKFMLYSTIPSLIICIIIYGVIGFKYSAQNLDMTQINLIRSTLESTYNTLSPILLLAPLFVISLVIFKIPAIPGLVGGALIGVIFAVVFQGASLGEIMDVAQNGYISTTGIASVDELLSKGGLMSMMSTVSLILCALSLGGILEKTGMLEVIATSLLKLAKGTFGTVACTMITCALTNAIAGEQYLSIVLPGRMYKMEFEKRGLHPKMLSRALEDSGTLTSVLIPWTSCGAYASGTLGVSAFAYAPFAFLNLINPFVSLAMIAMKIKIVKIEDDLETAIVYKKEQANMN</sequence>
<feature type="transmembrane region" description="Helical" evidence="9">
    <location>
        <begin position="313"/>
        <end position="333"/>
    </location>
</feature>
<evidence type="ECO:0000256" key="5">
    <source>
        <dbReference type="ARBA" id="ARBA00022692"/>
    </source>
</evidence>
<dbReference type="AlphaFoldDB" id="A0AAX2ZMH8"/>
<dbReference type="GO" id="GO:0015297">
    <property type="term" value="F:antiporter activity"/>
    <property type="evidence" value="ECO:0007669"/>
    <property type="project" value="UniProtKB-KW"/>
</dbReference>
<dbReference type="Proteomes" id="UP001198983">
    <property type="component" value="Chromosome"/>
</dbReference>
<evidence type="ECO:0000259" key="10">
    <source>
        <dbReference type="Pfam" id="PF03553"/>
    </source>
</evidence>
<dbReference type="PANTHER" id="PTHR33451:SF3">
    <property type="entry name" value="MALATE-2H(+)_NA(+)-LACTATE ANTIPORTER"/>
    <property type="match status" value="1"/>
</dbReference>
<dbReference type="InterPro" id="IPR052180">
    <property type="entry name" value="NhaC_Na-H+_Antiporter"/>
</dbReference>
<evidence type="ECO:0000256" key="7">
    <source>
        <dbReference type="ARBA" id="ARBA00023136"/>
    </source>
</evidence>
<evidence type="ECO:0000313" key="12">
    <source>
        <dbReference type="Proteomes" id="UP001198983"/>
    </source>
</evidence>
<keyword evidence="12" id="KW-1185">Reference proteome</keyword>
<keyword evidence="4" id="KW-1003">Cell membrane</keyword>
<organism evidence="11 12">
    <name type="scientific">Terrisporobacter hibernicus</name>
    <dbReference type="NCBI Taxonomy" id="2813371"/>
    <lineage>
        <taxon>Bacteria</taxon>
        <taxon>Bacillati</taxon>
        <taxon>Bacillota</taxon>
        <taxon>Clostridia</taxon>
        <taxon>Peptostreptococcales</taxon>
        <taxon>Peptostreptococcaceae</taxon>
        <taxon>Terrisporobacter</taxon>
    </lineage>
</organism>
<evidence type="ECO:0000313" key="11">
    <source>
        <dbReference type="EMBL" id="UEL48727.1"/>
    </source>
</evidence>
<feature type="transmembrane region" description="Helical" evidence="9">
    <location>
        <begin position="235"/>
        <end position="256"/>
    </location>
</feature>
<keyword evidence="6 9" id="KW-1133">Transmembrane helix</keyword>
<keyword evidence="3" id="KW-0050">Antiport</keyword>
<evidence type="ECO:0000256" key="1">
    <source>
        <dbReference type="ARBA" id="ARBA00004651"/>
    </source>
</evidence>
<comment type="similarity">
    <text evidence="8">Belongs to the NhaC Na(+)/H(+) (TC 2.A.35) antiporter family.</text>
</comment>
<dbReference type="KEGG" id="tem:JW646_04525"/>
<evidence type="ECO:0000256" key="6">
    <source>
        <dbReference type="ARBA" id="ARBA00022989"/>
    </source>
</evidence>
<evidence type="ECO:0000256" key="2">
    <source>
        <dbReference type="ARBA" id="ARBA00022448"/>
    </source>
</evidence>
<dbReference type="EMBL" id="CP081135">
    <property type="protein sequence ID" value="UEL48727.1"/>
    <property type="molecule type" value="Genomic_DNA"/>
</dbReference>
<protein>
    <submittedName>
        <fullName evidence="11">Na+/H+ antiporter NhaC</fullName>
    </submittedName>
</protein>
<feature type="transmembrane region" description="Helical" evidence="9">
    <location>
        <begin position="36"/>
        <end position="55"/>
    </location>
</feature>
<feature type="transmembrane region" description="Helical" evidence="9">
    <location>
        <begin position="12"/>
        <end position="30"/>
    </location>
</feature>
<evidence type="ECO:0000256" key="9">
    <source>
        <dbReference type="SAM" id="Phobius"/>
    </source>
</evidence>
<dbReference type="Pfam" id="PF03553">
    <property type="entry name" value="Na_H_antiporter"/>
    <property type="match status" value="1"/>
</dbReference>
<dbReference type="GO" id="GO:0005886">
    <property type="term" value="C:plasma membrane"/>
    <property type="evidence" value="ECO:0007669"/>
    <property type="project" value="UniProtKB-SubCell"/>
</dbReference>
<comment type="subcellular location">
    <subcellularLocation>
        <location evidence="1">Cell membrane</location>
        <topology evidence="1">Multi-pass membrane protein</topology>
    </subcellularLocation>
</comment>
<dbReference type="InterPro" id="IPR004770">
    <property type="entry name" value="Na/H_antiport_NhaC"/>
</dbReference>
<feature type="transmembrane region" description="Helical" evidence="9">
    <location>
        <begin position="193"/>
        <end position="214"/>
    </location>
</feature>
<feature type="domain" description="Na+/H+ antiporter NhaC-like C-terminal" evidence="10">
    <location>
        <begin position="162"/>
        <end position="454"/>
    </location>
</feature>
<evidence type="ECO:0000256" key="8">
    <source>
        <dbReference type="ARBA" id="ARBA00038435"/>
    </source>
</evidence>
<feature type="transmembrane region" description="Helical" evidence="9">
    <location>
        <begin position="262"/>
        <end position="279"/>
    </location>
</feature>
<proteinExistence type="inferred from homology"/>
<gene>
    <name evidence="11" type="primary">nhaC</name>
    <name evidence="11" type="ORF">JW646_04525</name>
</gene>
<feature type="transmembrane region" description="Helical" evidence="9">
    <location>
        <begin position="139"/>
        <end position="165"/>
    </location>
</feature>
<accession>A0AAX2ZMH8</accession>
<feature type="transmembrane region" description="Helical" evidence="9">
    <location>
        <begin position="431"/>
        <end position="452"/>
    </location>
</feature>
<name>A0AAX2ZMH8_9FIRM</name>
<dbReference type="NCBIfam" id="TIGR00931">
    <property type="entry name" value="antiport_nhaC"/>
    <property type="match status" value="1"/>
</dbReference>
<feature type="transmembrane region" description="Helical" evidence="9">
    <location>
        <begin position="110"/>
        <end position="127"/>
    </location>
</feature>
<evidence type="ECO:0000256" key="4">
    <source>
        <dbReference type="ARBA" id="ARBA00022475"/>
    </source>
</evidence>
<evidence type="ECO:0000256" key="3">
    <source>
        <dbReference type="ARBA" id="ARBA00022449"/>
    </source>
</evidence>
<keyword evidence="5 9" id="KW-0812">Transmembrane</keyword>
<feature type="transmembrane region" description="Helical" evidence="9">
    <location>
        <begin position="76"/>
        <end position="104"/>
    </location>
</feature>